<dbReference type="Proteomes" id="UP001595443">
    <property type="component" value="Unassembled WGS sequence"/>
</dbReference>
<dbReference type="CDD" id="cd07176">
    <property type="entry name" value="terB"/>
    <property type="match status" value="1"/>
</dbReference>
<organism evidence="2 3">
    <name type="scientific">Acidimangrovimonas pyrenivorans</name>
    <dbReference type="NCBI Taxonomy" id="2030798"/>
    <lineage>
        <taxon>Bacteria</taxon>
        <taxon>Pseudomonadati</taxon>
        <taxon>Pseudomonadota</taxon>
        <taxon>Alphaproteobacteria</taxon>
        <taxon>Rhodobacterales</taxon>
        <taxon>Paracoccaceae</taxon>
        <taxon>Acidimangrovimonas</taxon>
    </lineage>
</organism>
<protein>
    <submittedName>
        <fullName evidence="2">Tellurite resistance TerB family protein</fullName>
    </submittedName>
</protein>
<sequence>MSFDTASMTPQDSLVALMIAVSASDENIRTSELVMIQGLVNHLPVFSGYDGDRLKRMGEIVFDLFEEEDGLDALFGLIRDALPERLNETAYALACDVAAADGRLRETELRLLEEIRHELNIDRLHAAAIERGARARFMKL</sequence>
<dbReference type="Gene3D" id="1.10.3680.10">
    <property type="entry name" value="TerB-like"/>
    <property type="match status" value="1"/>
</dbReference>
<proteinExistence type="predicted"/>
<evidence type="ECO:0000313" key="2">
    <source>
        <dbReference type="EMBL" id="MFC2968817.1"/>
    </source>
</evidence>
<evidence type="ECO:0000259" key="1">
    <source>
        <dbReference type="Pfam" id="PF05099"/>
    </source>
</evidence>
<keyword evidence="3" id="KW-1185">Reference proteome</keyword>
<dbReference type="EMBL" id="JBHRSK010000007">
    <property type="protein sequence ID" value="MFC2968817.1"/>
    <property type="molecule type" value="Genomic_DNA"/>
</dbReference>
<dbReference type="InterPro" id="IPR029024">
    <property type="entry name" value="TerB-like"/>
</dbReference>
<dbReference type="Pfam" id="PF05099">
    <property type="entry name" value="TerB"/>
    <property type="match status" value="1"/>
</dbReference>
<feature type="domain" description="Co-chaperone DjlA N-terminal" evidence="1">
    <location>
        <begin position="12"/>
        <end position="126"/>
    </location>
</feature>
<reference evidence="3" key="1">
    <citation type="journal article" date="2019" name="Int. J. Syst. Evol. Microbiol.">
        <title>The Global Catalogue of Microorganisms (GCM) 10K type strain sequencing project: providing services to taxonomists for standard genome sequencing and annotation.</title>
        <authorList>
            <consortium name="The Broad Institute Genomics Platform"/>
            <consortium name="The Broad Institute Genome Sequencing Center for Infectious Disease"/>
            <person name="Wu L."/>
            <person name="Ma J."/>
        </authorList>
    </citation>
    <scope>NUCLEOTIDE SEQUENCE [LARGE SCALE GENOMIC DNA]</scope>
    <source>
        <strain evidence="3">KCTC 62192</strain>
    </source>
</reference>
<comment type="caution">
    <text evidence="2">The sequence shown here is derived from an EMBL/GenBank/DDBJ whole genome shotgun (WGS) entry which is preliminary data.</text>
</comment>
<dbReference type="InterPro" id="IPR007791">
    <property type="entry name" value="DjlA_N"/>
</dbReference>
<dbReference type="RefSeq" id="WP_377833509.1">
    <property type="nucleotide sequence ID" value="NZ_JBHRSK010000007.1"/>
</dbReference>
<dbReference type="SUPFAM" id="SSF158682">
    <property type="entry name" value="TerB-like"/>
    <property type="match status" value="1"/>
</dbReference>
<name>A0ABV7AJ93_9RHOB</name>
<accession>A0ABV7AJ93</accession>
<gene>
    <name evidence="2" type="ORF">ACFOES_11990</name>
</gene>
<evidence type="ECO:0000313" key="3">
    <source>
        <dbReference type="Proteomes" id="UP001595443"/>
    </source>
</evidence>